<dbReference type="SMART" id="SM00751">
    <property type="entry name" value="BSD"/>
    <property type="match status" value="1"/>
</dbReference>
<dbReference type="AlphaFoldDB" id="A0A9N8D4F3"/>
<dbReference type="InterPro" id="IPR035925">
    <property type="entry name" value="BSD_dom_sf"/>
</dbReference>
<dbReference type="EMBL" id="CAICTM010000003">
    <property type="protein sequence ID" value="CAB9496247.1"/>
    <property type="molecule type" value="Genomic_DNA"/>
</dbReference>
<feature type="compositionally biased region" description="Low complexity" evidence="1">
    <location>
        <begin position="214"/>
        <end position="239"/>
    </location>
</feature>
<keyword evidence="2" id="KW-1133">Transmembrane helix</keyword>
<sequence>MFALSKQQKAEALVEKARSDPNTYTKPLDFASNPDLKDFLMHFYKEILFKKADEMNAILAAHPNTVGKFYRQLVPSKMEKEDFWQRYYYRVKSVDYYLEMWEKEEEGKKHATSIQDTFKRFLGMGGGSTEAPPPATGTDELILSDDDEETGKQSAQKAKEDVFYDSREALEGGDKGDKGADSMQRSRMTDLGRSEPLLRLEGDMPDLGRSEPFLNLEGGDDGLNLSENSGHSTRSNRSNRSGRSKGSRGSRSPRRARERIRRRREGKDKKASKDKSTSPRTSPAKERQATTRTKDSPMLLDFPSTRTYGHLARAKPPSEQKEDGEEGKQTKSKSTPPGAGKEGSQPAGMGESSASAFTMDTTTAMNTAINTGGMLGNMMRGMWESANNMRIPYPSMEVNNNGNDDQSTTERPGSDQDKRTVRWNPLETVATPTSSTTRMASWTNPQDAEDDDTIVSVESNASGKKSFQEKNAGRISEMPPPIEEHDRSCAEWIYYVVFALFGVLVAVIIFMLVNPDAAVSTTDGFCAPIAPYQVLTTEKGKVGIAPWWVFPSSFKPWMFDLFCGDDRVRTMLIWAPRRHTDTSFRLVIGDISTEETLLKIKRLKRVRLAPGKIEVLEREDKVAEDGTSSSTESHPNVLLAVWSKWWVISNEMSAEPENS</sequence>
<feature type="region of interest" description="Disordered" evidence="1">
    <location>
        <begin position="392"/>
        <end position="419"/>
    </location>
</feature>
<accession>A0A9N8D4F3</accession>
<dbReference type="Proteomes" id="UP001153069">
    <property type="component" value="Unassembled WGS sequence"/>
</dbReference>
<feature type="region of interest" description="Disordered" evidence="1">
    <location>
        <begin position="122"/>
        <end position="353"/>
    </location>
</feature>
<keyword evidence="5" id="KW-1185">Reference proteome</keyword>
<dbReference type="OrthoDB" id="73788at2759"/>
<evidence type="ECO:0000313" key="4">
    <source>
        <dbReference type="EMBL" id="CAB9496247.1"/>
    </source>
</evidence>
<keyword evidence="2" id="KW-0812">Transmembrane</keyword>
<keyword evidence="2" id="KW-0472">Membrane</keyword>
<organism evidence="4 5">
    <name type="scientific">Seminavis robusta</name>
    <dbReference type="NCBI Taxonomy" id="568900"/>
    <lineage>
        <taxon>Eukaryota</taxon>
        <taxon>Sar</taxon>
        <taxon>Stramenopiles</taxon>
        <taxon>Ochrophyta</taxon>
        <taxon>Bacillariophyta</taxon>
        <taxon>Bacillariophyceae</taxon>
        <taxon>Bacillariophycidae</taxon>
        <taxon>Naviculales</taxon>
        <taxon>Naviculaceae</taxon>
        <taxon>Seminavis</taxon>
    </lineage>
</organism>
<proteinExistence type="predicted"/>
<protein>
    <recommendedName>
        <fullName evidence="3">BSD domain-containing protein</fullName>
    </recommendedName>
</protein>
<dbReference type="Pfam" id="PF03909">
    <property type="entry name" value="BSD"/>
    <property type="match status" value="1"/>
</dbReference>
<feature type="compositionally biased region" description="Basic and acidic residues" evidence="1">
    <location>
        <begin position="187"/>
        <end position="209"/>
    </location>
</feature>
<gene>
    <name evidence="4" type="ORF">SEMRO_3_G002220.1</name>
</gene>
<feature type="transmembrane region" description="Helical" evidence="2">
    <location>
        <begin position="492"/>
        <end position="513"/>
    </location>
</feature>
<feature type="compositionally biased region" description="Basic and acidic residues" evidence="1">
    <location>
        <begin position="265"/>
        <end position="295"/>
    </location>
</feature>
<name>A0A9N8D4F3_9STRA</name>
<evidence type="ECO:0000313" key="5">
    <source>
        <dbReference type="Proteomes" id="UP001153069"/>
    </source>
</evidence>
<feature type="compositionally biased region" description="Basic and acidic residues" evidence="1">
    <location>
        <begin position="316"/>
        <end position="329"/>
    </location>
</feature>
<dbReference type="Gene3D" id="1.10.3970.10">
    <property type="entry name" value="BSD domain"/>
    <property type="match status" value="1"/>
</dbReference>
<feature type="compositionally biased region" description="Basic residues" evidence="1">
    <location>
        <begin position="240"/>
        <end position="264"/>
    </location>
</feature>
<evidence type="ECO:0000256" key="1">
    <source>
        <dbReference type="SAM" id="MobiDB-lite"/>
    </source>
</evidence>
<feature type="domain" description="BSD" evidence="3">
    <location>
        <begin position="51"/>
        <end position="95"/>
    </location>
</feature>
<dbReference type="SUPFAM" id="SSF140383">
    <property type="entry name" value="BSD domain-like"/>
    <property type="match status" value="1"/>
</dbReference>
<feature type="compositionally biased region" description="Basic and acidic residues" evidence="1">
    <location>
        <begin position="157"/>
        <end position="180"/>
    </location>
</feature>
<feature type="compositionally biased region" description="Polar residues" evidence="1">
    <location>
        <begin position="397"/>
        <end position="411"/>
    </location>
</feature>
<evidence type="ECO:0000259" key="3">
    <source>
        <dbReference type="PROSITE" id="PS50858"/>
    </source>
</evidence>
<reference evidence="4" key="1">
    <citation type="submission" date="2020-06" db="EMBL/GenBank/DDBJ databases">
        <authorList>
            <consortium name="Plant Systems Biology data submission"/>
        </authorList>
    </citation>
    <scope>NUCLEOTIDE SEQUENCE</scope>
    <source>
        <strain evidence="4">D6</strain>
    </source>
</reference>
<dbReference type="PROSITE" id="PS50858">
    <property type="entry name" value="BSD"/>
    <property type="match status" value="1"/>
</dbReference>
<evidence type="ECO:0000256" key="2">
    <source>
        <dbReference type="SAM" id="Phobius"/>
    </source>
</evidence>
<dbReference type="InterPro" id="IPR005607">
    <property type="entry name" value="BSD_dom"/>
</dbReference>
<comment type="caution">
    <text evidence="4">The sequence shown here is derived from an EMBL/GenBank/DDBJ whole genome shotgun (WGS) entry which is preliminary data.</text>
</comment>